<organism evidence="2 3">
    <name type="scientific">Magallana gigas</name>
    <name type="common">Pacific oyster</name>
    <name type="synonym">Crassostrea gigas</name>
    <dbReference type="NCBI Taxonomy" id="29159"/>
    <lineage>
        <taxon>Eukaryota</taxon>
        <taxon>Metazoa</taxon>
        <taxon>Spiralia</taxon>
        <taxon>Lophotrochozoa</taxon>
        <taxon>Mollusca</taxon>
        <taxon>Bivalvia</taxon>
        <taxon>Autobranchia</taxon>
        <taxon>Pteriomorphia</taxon>
        <taxon>Ostreida</taxon>
        <taxon>Ostreoidea</taxon>
        <taxon>Ostreidae</taxon>
        <taxon>Magallana</taxon>
    </lineage>
</organism>
<dbReference type="PROSITE" id="PS50104">
    <property type="entry name" value="TIR"/>
    <property type="match status" value="1"/>
</dbReference>
<sequence length="188" mass="22189">MSVYRFQKSTIRNILLHRMDNFDYDAFVIYNPHGKDQEFVSLMTQVLTSPPYNLRLYVPWSDNNEPFEAVATAENIEKRCKKVLVVISAESMESDLFHFQLRIAHSMSPSAKTRKIIPIRLDGTEVPDMIRFSTPCDYYKQDLRVFIWDRIFASFKDYSRPKKSKSKILVENESNCSIRPCWNLYKIL</sequence>
<protein>
    <recommendedName>
        <fullName evidence="1">TIR domain-containing protein</fullName>
    </recommendedName>
</protein>
<reference evidence="2" key="1">
    <citation type="submission" date="2022-08" db="UniProtKB">
        <authorList>
            <consortium name="EnsemblMetazoa"/>
        </authorList>
    </citation>
    <scope>IDENTIFICATION</scope>
    <source>
        <strain evidence="2">05x7-T-G4-1.051#20</strain>
    </source>
</reference>
<accession>A0A8W8NKF4</accession>
<dbReference type="EnsemblMetazoa" id="G6166.1">
    <property type="protein sequence ID" value="G6166.1:cds"/>
    <property type="gene ID" value="G6166"/>
</dbReference>
<proteinExistence type="predicted"/>
<name>A0A8W8NKF4_MAGGI</name>
<dbReference type="InterPro" id="IPR000157">
    <property type="entry name" value="TIR_dom"/>
</dbReference>
<dbReference type="GO" id="GO:0007165">
    <property type="term" value="P:signal transduction"/>
    <property type="evidence" value="ECO:0007669"/>
    <property type="project" value="InterPro"/>
</dbReference>
<feature type="domain" description="TIR" evidence="1">
    <location>
        <begin position="22"/>
        <end position="155"/>
    </location>
</feature>
<dbReference type="AlphaFoldDB" id="A0A8W8NKF4"/>
<dbReference type="Gene3D" id="3.40.50.10140">
    <property type="entry name" value="Toll/interleukin-1 receptor homology (TIR) domain"/>
    <property type="match status" value="1"/>
</dbReference>
<dbReference type="Proteomes" id="UP000005408">
    <property type="component" value="Unassembled WGS sequence"/>
</dbReference>
<evidence type="ECO:0000313" key="3">
    <source>
        <dbReference type="Proteomes" id="UP000005408"/>
    </source>
</evidence>
<evidence type="ECO:0000313" key="2">
    <source>
        <dbReference type="EnsemblMetazoa" id="G6166.1:cds"/>
    </source>
</evidence>
<evidence type="ECO:0000259" key="1">
    <source>
        <dbReference type="PROSITE" id="PS50104"/>
    </source>
</evidence>
<dbReference type="SUPFAM" id="SSF52200">
    <property type="entry name" value="Toll/Interleukin receptor TIR domain"/>
    <property type="match status" value="1"/>
</dbReference>
<keyword evidence="3" id="KW-1185">Reference proteome</keyword>
<dbReference type="InterPro" id="IPR035897">
    <property type="entry name" value="Toll_tir_struct_dom_sf"/>
</dbReference>